<keyword evidence="2" id="KW-1185">Reference proteome</keyword>
<dbReference type="EMBL" id="LUUI01000002">
    <property type="protein sequence ID" value="OAI21839.1"/>
    <property type="molecule type" value="Genomic_DNA"/>
</dbReference>
<dbReference type="RefSeq" id="WP_066976231.1">
    <property type="nucleotide sequence ID" value="NZ_LUUI01000002.1"/>
</dbReference>
<gene>
    <name evidence="1" type="ORF">A1359_18985</name>
</gene>
<reference evidence="1 2" key="1">
    <citation type="submission" date="2016-03" db="EMBL/GenBank/DDBJ databases">
        <authorList>
            <person name="Ploux O."/>
        </authorList>
    </citation>
    <scope>NUCLEOTIDE SEQUENCE [LARGE SCALE GENOMIC DNA]</scope>
    <source>
        <strain evidence="1 2">R-45370</strain>
    </source>
</reference>
<comment type="caution">
    <text evidence="1">The sequence shown here is derived from an EMBL/GenBank/DDBJ whole genome shotgun (WGS) entry which is preliminary data.</text>
</comment>
<accession>A0A177NXC7</accession>
<evidence type="ECO:0000313" key="2">
    <source>
        <dbReference type="Proteomes" id="UP000078476"/>
    </source>
</evidence>
<protein>
    <submittedName>
        <fullName evidence="1">Uncharacterized protein</fullName>
    </submittedName>
</protein>
<proteinExistence type="predicted"/>
<dbReference type="OrthoDB" id="5574439at2"/>
<sequence length="97" mass="10943">MIEIFVLLMVLILLKVCLFSSKGCMGYFSQSALSIDSDDPADGLQSNTHGDAGSFLTYLKKEIEAELFPRPTDSILRRHYETLVQREVEARLVLMSE</sequence>
<dbReference type="Proteomes" id="UP000078476">
    <property type="component" value="Unassembled WGS sequence"/>
</dbReference>
<name>A0A177NXC7_9GAMM</name>
<organism evidence="1 2">
    <name type="scientific">Methylomonas lenta</name>
    <dbReference type="NCBI Taxonomy" id="980561"/>
    <lineage>
        <taxon>Bacteria</taxon>
        <taxon>Pseudomonadati</taxon>
        <taxon>Pseudomonadota</taxon>
        <taxon>Gammaproteobacteria</taxon>
        <taxon>Methylococcales</taxon>
        <taxon>Methylococcaceae</taxon>
        <taxon>Methylomonas</taxon>
    </lineage>
</organism>
<evidence type="ECO:0000313" key="1">
    <source>
        <dbReference type="EMBL" id="OAI21839.1"/>
    </source>
</evidence>
<dbReference type="AlphaFoldDB" id="A0A177NXC7"/>